<feature type="chain" id="PRO_5037909608" evidence="6">
    <location>
        <begin position="21"/>
        <end position="359"/>
    </location>
</feature>
<dbReference type="Pfam" id="PF00691">
    <property type="entry name" value="OmpA"/>
    <property type="match status" value="1"/>
</dbReference>
<evidence type="ECO:0000313" key="8">
    <source>
        <dbReference type="EMBL" id="MBF9140606.1"/>
    </source>
</evidence>
<proteinExistence type="predicted"/>
<keyword evidence="3" id="KW-0998">Cell outer membrane</keyword>
<reference evidence="8 9" key="1">
    <citation type="submission" date="2020-11" db="EMBL/GenBank/DDBJ databases">
        <authorList>
            <person name="Kim M.K."/>
        </authorList>
    </citation>
    <scope>NUCLEOTIDE SEQUENCE [LARGE SCALE GENOMIC DNA]</scope>
    <source>
        <strain evidence="8 9">BT439</strain>
    </source>
</reference>
<protein>
    <submittedName>
        <fullName evidence="8">OmpA family protein</fullName>
    </submittedName>
</protein>
<evidence type="ECO:0000259" key="7">
    <source>
        <dbReference type="PROSITE" id="PS51123"/>
    </source>
</evidence>
<organism evidence="8 9">
    <name type="scientific">Hymenobacter properus</name>
    <dbReference type="NCBI Taxonomy" id="2791026"/>
    <lineage>
        <taxon>Bacteria</taxon>
        <taxon>Pseudomonadati</taxon>
        <taxon>Bacteroidota</taxon>
        <taxon>Cytophagia</taxon>
        <taxon>Cytophagales</taxon>
        <taxon>Hymenobacteraceae</taxon>
        <taxon>Hymenobacter</taxon>
    </lineage>
</organism>
<dbReference type="AlphaFoldDB" id="A0A931BF97"/>
<dbReference type="InterPro" id="IPR006664">
    <property type="entry name" value="OMP_bac"/>
</dbReference>
<evidence type="ECO:0000256" key="1">
    <source>
        <dbReference type="ARBA" id="ARBA00004442"/>
    </source>
</evidence>
<dbReference type="EMBL" id="JADQDP010000001">
    <property type="protein sequence ID" value="MBF9140606.1"/>
    <property type="molecule type" value="Genomic_DNA"/>
</dbReference>
<name>A0A931BF97_9BACT</name>
<feature type="compositionally biased region" description="Pro residues" evidence="5">
    <location>
        <begin position="227"/>
        <end position="236"/>
    </location>
</feature>
<comment type="subcellular location">
    <subcellularLocation>
        <location evidence="1">Cell outer membrane</location>
    </subcellularLocation>
</comment>
<gene>
    <name evidence="8" type="ORF">I2I01_03110</name>
</gene>
<evidence type="ECO:0000256" key="6">
    <source>
        <dbReference type="SAM" id="SignalP"/>
    </source>
</evidence>
<dbReference type="SUPFAM" id="SSF103088">
    <property type="entry name" value="OmpA-like"/>
    <property type="match status" value="1"/>
</dbReference>
<comment type="caution">
    <text evidence="8">The sequence shown here is derived from an EMBL/GenBank/DDBJ whole genome shotgun (WGS) entry which is preliminary data.</text>
</comment>
<evidence type="ECO:0000256" key="2">
    <source>
        <dbReference type="ARBA" id="ARBA00023136"/>
    </source>
</evidence>
<dbReference type="InterPro" id="IPR036737">
    <property type="entry name" value="OmpA-like_sf"/>
</dbReference>
<accession>A0A931BF97</accession>
<feature type="signal peptide" evidence="6">
    <location>
        <begin position="1"/>
        <end position="20"/>
    </location>
</feature>
<feature type="compositionally biased region" description="Basic and acidic residues" evidence="5">
    <location>
        <begin position="346"/>
        <end position="359"/>
    </location>
</feature>
<feature type="region of interest" description="Disordered" evidence="5">
    <location>
        <begin position="219"/>
        <end position="241"/>
    </location>
</feature>
<evidence type="ECO:0000256" key="4">
    <source>
        <dbReference type="PROSITE-ProRule" id="PRU00473"/>
    </source>
</evidence>
<dbReference type="PANTHER" id="PTHR30329:SF21">
    <property type="entry name" value="LIPOPROTEIN YIAD-RELATED"/>
    <property type="match status" value="1"/>
</dbReference>
<dbReference type="PRINTS" id="PR01021">
    <property type="entry name" value="OMPADOMAIN"/>
</dbReference>
<evidence type="ECO:0000313" key="9">
    <source>
        <dbReference type="Proteomes" id="UP000645610"/>
    </source>
</evidence>
<dbReference type="InterPro" id="IPR050330">
    <property type="entry name" value="Bact_OuterMem_StrucFunc"/>
</dbReference>
<dbReference type="InterPro" id="IPR006665">
    <property type="entry name" value="OmpA-like"/>
</dbReference>
<dbReference type="CDD" id="cd07185">
    <property type="entry name" value="OmpA_C-like"/>
    <property type="match status" value="1"/>
</dbReference>
<dbReference type="PROSITE" id="PS51123">
    <property type="entry name" value="OMPA_2"/>
    <property type="match status" value="1"/>
</dbReference>
<keyword evidence="2 4" id="KW-0472">Membrane</keyword>
<evidence type="ECO:0000256" key="5">
    <source>
        <dbReference type="SAM" id="MobiDB-lite"/>
    </source>
</evidence>
<dbReference type="Proteomes" id="UP000645610">
    <property type="component" value="Unassembled WGS sequence"/>
</dbReference>
<sequence length="359" mass="39034">MKRCFWYGIGALFLSAPAQAQTATPSLSGIWQGVENETSQPDKYWPSLLRLQQGKGPDAFGILYEEVGDQPNVTVTFQMKGTRTATGLRLEHVNKLNETGWTPGSYWCDGSITFTYDPALEKLTGHATYRPHNDCSVGTLTLYRVKLKSAATVPASVESSLRVSGRNVLWYADAELKQPVNTGNTYRTKLNKTTTFYITQGYYPTKESSAVPVTIKVTGTPPKTATPAPPPPPVPAPDTARPAPAAPLISTTPVVLPTVLFKVGKPELLPESSPALDQLAAELKSRPTLQIRVSGHADKVGEPDKNQVLSEQRAEAVKAYLVKAGIAAERISTIGYGDTRPLHPSPDVRNRRVEVEEVK</sequence>
<keyword evidence="9" id="KW-1185">Reference proteome</keyword>
<evidence type="ECO:0000256" key="3">
    <source>
        <dbReference type="ARBA" id="ARBA00023237"/>
    </source>
</evidence>
<dbReference type="Gene3D" id="3.30.1330.60">
    <property type="entry name" value="OmpA-like domain"/>
    <property type="match status" value="1"/>
</dbReference>
<dbReference type="RefSeq" id="WP_196284948.1">
    <property type="nucleotide sequence ID" value="NZ_JADQDP010000001.1"/>
</dbReference>
<dbReference type="GO" id="GO:0009279">
    <property type="term" value="C:cell outer membrane"/>
    <property type="evidence" value="ECO:0007669"/>
    <property type="project" value="UniProtKB-SubCell"/>
</dbReference>
<keyword evidence="6" id="KW-0732">Signal</keyword>
<feature type="region of interest" description="Disordered" evidence="5">
    <location>
        <begin position="336"/>
        <end position="359"/>
    </location>
</feature>
<feature type="domain" description="OmpA-like" evidence="7">
    <location>
        <begin position="248"/>
        <end position="359"/>
    </location>
</feature>
<dbReference type="PANTHER" id="PTHR30329">
    <property type="entry name" value="STATOR ELEMENT OF FLAGELLAR MOTOR COMPLEX"/>
    <property type="match status" value="1"/>
</dbReference>